<keyword evidence="2" id="KW-1185">Reference proteome</keyword>
<dbReference type="EMBL" id="JBEUSY010000106">
    <property type="protein sequence ID" value="KAL1245229.1"/>
    <property type="molecule type" value="Genomic_DNA"/>
</dbReference>
<name>A0ABR3L0B2_TRISP</name>
<gene>
    <name evidence="1" type="ORF">TSPI_00236</name>
</gene>
<organism evidence="1 2">
    <name type="scientific">Trichinella spiralis</name>
    <name type="common">Trichina worm</name>
    <dbReference type="NCBI Taxonomy" id="6334"/>
    <lineage>
        <taxon>Eukaryota</taxon>
        <taxon>Metazoa</taxon>
        <taxon>Ecdysozoa</taxon>
        <taxon>Nematoda</taxon>
        <taxon>Enoplea</taxon>
        <taxon>Dorylaimia</taxon>
        <taxon>Trichinellida</taxon>
        <taxon>Trichinellidae</taxon>
        <taxon>Trichinella</taxon>
    </lineage>
</organism>
<accession>A0ABR3L0B2</accession>
<proteinExistence type="predicted"/>
<evidence type="ECO:0000313" key="2">
    <source>
        <dbReference type="Proteomes" id="UP001558632"/>
    </source>
</evidence>
<reference evidence="1 2" key="1">
    <citation type="submission" date="2024-07" db="EMBL/GenBank/DDBJ databases">
        <title>Enhanced genomic and transcriptomic resources for Trichinella pseudospiralis and T. spiralis underpin the discovery of pronounced molecular differences between stages and species.</title>
        <authorList>
            <person name="Pasi K.K."/>
            <person name="La Rosa G."/>
            <person name="Gomez-Morales M.A."/>
            <person name="Tosini F."/>
            <person name="Sumanam S."/>
            <person name="Young N.D."/>
            <person name="Chang B.C."/>
            <person name="Robin G.B."/>
        </authorList>
    </citation>
    <scope>NUCLEOTIDE SEQUENCE [LARGE SCALE GENOMIC DNA]</scope>
    <source>
        <strain evidence="1">ISS534</strain>
    </source>
</reference>
<evidence type="ECO:0000313" key="1">
    <source>
        <dbReference type="EMBL" id="KAL1245229.1"/>
    </source>
</evidence>
<sequence length="105" mass="11952">MGSELTSMAAFLLIETQLGRMHHATSGFFSPRPKANKNQSETLVLSNQAGRCALASRSAKQFFFQTSLQKHLSPNGQMDRHTLMHWFAGISSFLFFIRQQTFHFK</sequence>
<dbReference type="Proteomes" id="UP001558632">
    <property type="component" value="Unassembled WGS sequence"/>
</dbReference>
<protein>
    <submittedName>
        <fullName evidence="1">rRNA adenine N-6-methyltransferase</fullName>
    </submittedName>
</protein>
<comment type="caution">
    <text evidence="1">The sequence shown here is derived from an EMBL/GenBank/DDBJ whole genome shotgun (WGS) entry which is preliminary data.</text>
</comment>